<dbReference type="NCBIfam" id="TIGR01451">
    <property type="entry name" value="B_ant_repeat"/>
    <property type="match status" value="1"/>
</dbReference>
<dbReference type="PANTHER" id="PTHR36108">
    <property type="entry name" value="COLOSSIN-B-RELATED"/>
    <property type="match status" value="1"/>
</dbReference>
<dbReference type="Gene3D" id="2.60.40.740">
    <property type="match status" value="5"/>
</dbReference>
<dbReference type="InterPro" id="IPR008456">
    <property type="entry name" value="Collagen-bd_dom"/>
</dbReference>
<dbReference type="InterPro" id="IPR011252">
    <property type="entry name" value="Fibrogen-bd_dom1"/>
</dbReference>
<dbReference type="InterPro" id="IPR013783">
    <property type="entry name" value="Ig-like_fold"/>
</dbReference>
<dbReference type="OrthoDB" id="3194789at2"/>
<dbReference type="PANTHER" id="PTHR36108:SF13">
    <property type="entry name" value="COLOSSIN-B-RELATED"/>
    <property type="match status" value="1"/>
</dbReference>
<dbReference type="Gene3D" id="2.60.40.1280">
    <property type="match status" value="2"/>
</dbReference>
<proteinExistence type="inferred from homology"/>
<evidence type="ECO:0000256" key="7">
    <source>
        <dbReference type="SAM" id="Phobius"/>
    </source>
</evidence>
<dbReference type="GO" id="GO:0005518">
    <property type="term" value="F:collagen binding"/>
    <property type="evidence" value="ECO:0007669"/>
    <property type="project" value="InterPro"/>
</dbReference>
<evidence type="ECO:0000256" key="5">
    <source>
        <dbReference type="ARBA" id="ARBA00022729"/>
    </source>
</evidence>
<dbReference type="Pfam" id="PF05737">
    <property type="entry name" value="Collagen_bind"/>
    <property type="match status" value="5"/>
</dbReference>
<dbReference type="PROSITE" id="PS50847">
    <property type="entry name" value="GRAM_POS_ANCHORING"/>
    <property type="match status" value="1"/>
</dbReference>
<dbReference type="InterPro" id="IPR041171">
    <property type="entry name" value="SDR_Ig"/>
</dbReference>
<accession>A0A0C1QYS7</accession>
<dbReference type="InterPro" id="IPR041033">
    <property type="entry name" value="SpaA_PFL_dom_1"/>
</dbReference>
<dbReference type="InterPro" id="IPR019931">
    <property type="entry name" value="LPXTG_anchor"/>
</dbReference>
<dbReference type="SUPFAM" id="SSF49401">
    <property type="entry name" value="Bacterial adhesins"/>
    <property type="match status" value="7"/>
</dbReference>
<keyword evidence="5" id="KW-0732">Signal</keyword>
<dbReference type="EMBL" id="AYSO01000017">
    <property type="protein sequence ID" value="KIE46212.1"/>
    <property type="molecule type" value="Genomic_DNA"/>
</dbReference>
<evidence type="ECO:0000256" key="6">
    <source>
        <dbReference type="ARBA" id="ARBA00023088"/>
    </source>
</evidence>
<gene>
    <name evidence="9" type="ORF">U732_1856</name>
</gene>
<dbReference type="Pfam" id="PF17961">
    <property type="entry name" value="Big_8"/>
    <property type="match status" value="2"/>
</dbReference>
<keyword evidence="7" id="KW-0472">Membrane</keyword>
<dbReference type="Gene3D" id="2.60.40.10">
    <property type="entry name" value="Immunoglobulins"/>
    <property type="match status" value="7"/>
</dbReference>
<evidence type="ECO:0000313" key="10">
    <source>
        <dbReference type="Proteomes" id="UP000031366"/>
    </source>
</evidence>
<dbReference type="Pfam" id="PF17802">
    <property type="entry name" value="SpaA"/>
    <property type="match status" value="7"/>
</dbReference>
<evidence type="ECO:0000256" key="4">
    <source>
        <dbReference type="ARBA" id="ARBA00022525"/>
    </source>
</evidence>
<evidence type="ECO:0000256" key="3">
    <source>
        <dbReference type="ARBA" id="ARBA00022512"/>
    </source>
</evidence>
<keyword evidence="3" id="KW-0134">Cell wall</keyword>
<dbReference type="STRING" id="29341.RSJ17_16225"/>
<feature type="domain" description="Gram-positive cocci surface proteins LPxTG" evidence="8">
    <location>
        <begin position="1718"/>
        <end position="1751"/>
    </location>
</feature>
<dbReference type="NCBIfam" id="TIGR01167">
    <property type="entry name" value="LPXTG_anchor"/>
    <property type="match status" value="1"/>
</dbReference>
<sequence length="1751" mass="194555">MKQKKFSIIAMVITLFFQLSIIAPAIEIKAAEITNTFQFITGISLTDAKGEPIDSQSNPISKNSEIKLNYTFAIPNGVSVKQDDTYTMQIPKEIQILDEMSFSLNEENGESIGTCTIGTDGKVNIVFNDCPEEHSDISGDFYVQARFNEEQIGDKNPVPITFHLGGPDDSVIIEVNFEQPVNPDIPVDKEGTNNSPIIPETNIKEEGAAKEFQFITGISLTDEKGNPIDKDSKPINKNSVVKLNYTFVIPNEAQVKKGDIYTMEIPKEIEILYEMSFPLNDENGESIGTCSIGTDRKVTIVFTDYAERHSNVSGYFYVETHFDEKEIGDGNPVTITFDLGGTGDPVTIEVNFEQPETPEASIYKEGYYDASKNEITWKVIVNLENVKINNAQIIDDIQEGQEFVANSVKVNGRDAYSENYSYDTGSRRLVYNFPDVINTEQIITFKTKVIDPKAFESEGNRTYQYNKATLNHDGVSIESNEASVEIYTDYIRKNGNYDATTKKINWIIYVNNNAQYIPNAVVTDDIPEGLTLTKGSVKLDGVEITNYTMEGQKFTYSFQTAINEPHQITFSTDVTDPGAYNSNNSQQYRNTATLTGTGVPSNASDSKGVGVPSSVIRKDGLGYNAATGEITWRIIINSNKTIIDNAIVKDEIRLGQEYVEGSAKIDNGADVNGFNYIKADQNDKEKTGTLTYKFNKQINDTYTITFRTKVTDPKVFAGNTNKDYYNVAILTGDNIPPSNHQGTQRVQSQVINKASADFDYATREITWRIVVNKNKMILSNAHVIDVISEGQEFIDDSVTINGTADKANYSYDKKTNTLRYNFPPKIDSQQIITFKTKIKDLSDFATNGEKQYQNTATLIDDLVPGGVESTGTAKIKNTIIGKNANYTLGKSYIDWEVIINSNKIVMKDVSIIDILQEGLELDTTSVKLYKQILKPDGTLIKGDEVALSENSVKYDFATREFIFTLPNLTSEAYLLTFRTDVTDKSKSPFTNSVSLSGTGITQSSTSLGVVVSFQGSGGGGTGTTGSINVIKVDGKDSTKKLQGAVFELLDLYQNVIRTSAITGENGEIVFDKLKFDIDYYVREKTPSTGYKLSNELYKFQLKNSNDKKEITYNYKNDKITGIIEFYKIGEEKNPLKDAEFKLYKDTDKNFENPLDMVTSDENGCVQFKNVEYGSYNIKETKAPTGYNVSTEIITATIDKDGSTIQGNPYEISNRKIRGSIEFYKVGESGSPLKGAEFKLYNSTDKKFENPLDTVVSDEKGHVQFKNVEYGDYNVKETKAPSGYNTSTKVITATIHEDGVIVHAEPYKFSNTKIPNNPGNVDDPITKDDTKIRGTIEFYKAGEHGNMLKGAEFKLYKDSDRDFKTPLDTAISDESGRVQFRGIEYGDYKIRETKAPAGYSLSIQVITATINKDGVTVQASPYTVLNTKIKGTIGLHKVGEDGNAIEGAEFKLYKDTDREFKNPLDTATSDVKGRVQFNNVDYGSYTIKETKAPKGYIISDKEIFVDVAEYGKTYELGNIKNDRIKAFIKIKKLDQQGRALQGAEFTLYDSKGKAVKTSLSGADGVVLFKDVIYGNYKVRETKAPKGYIASQDKIEVFVDKNGSTYAYEFKNSKIRGTIEIKKTDINGDALQGAEFALYDKAGKEVAVTVSDKNGIAMFKNVSYGVYSIKETKAPKGYNLNDEILKISVDSSKIQRFVVQNEHEAVFIEGTSNFPQTGGLPQTGGRISNRILMLIGSISILMGIGFIFKRKEN</sequence>
<dbReference type="GO" id="GO:0007155">
    <property type="term" value="P:cell adhesion"/>
    <property type="evidence" value="ECO:0007669"/>
    <property type="project" value="InterPro"/>
</dbReference>
<dbReference type="Pfam" id="PF00746">
    <property type="entry name" value="Gram_pos_anchor"/>
    <property type="match status" value="1"/>
</dbReference>
<keyword evidence="7" id="KW-1133">Transmembrane helix</keyword>
<protein>
    <submittedName>
        <fullName evidence="9">LPXTG cell wall anchor domain protein</fullName>
    </submittedName>
</protein>
<keyword evidence="10" id="KW-1185">Reference proteome</keyword>
<evidence type="ECO:0000256" key="2">
    <source>
        <dbReference type="ARBA" id="ARBA00007257"/>
    </source>
</evidence>
<evidence type="ECO:0000259" key="8">
    <source>
        <dbReference type="PROSITE" id="PS50847"/>
    </source>
</evidence>
<dbReference type="RefSeq" id="WP_039633765.1">
    <property type="nucleotide sequence ID" value="NZ_AYSO01000017.1"/>
</dbReference>
<keyword evidence="7" id="KW-0812">Transmembrane</keyword>
<name>A0A0C1QYS7_9CLOT</name>
<dbReference type="InterPro" id="IPR008966">
    <property type="entry name" value="Adhesion_dom_sf"/>
</dbReference>
<feature type="transmembrane region" description="Helical" evidence="7">
    <location>
        <begin position="1729"/>
        <end position="1746"/>
    </location>
</feature>
<evidence type="ECO:0000256" key="1">
    <source>
        <dbReference type="ARBA" id="ARBA00004168"/>
    </source>
</evidence>
<reference evidence="9 10" key="1">
    <citation type="journal article" date="2015" name="Infect. Genet. Evol.">
        <title>Genomic sequences of six botulinum neurotoxin-producing strains representing three clostridial species illustrate the mobility and diversity of botulinum neurotoxin genes.</title>
        <authorList>
            <person name="Smith T.J."/>
            <person name="Hill K.K."/>
            <person name="Xie G."/>
            <person name="Foley B.T."/>
            <person name="Williamson C.H."/>
            <person name="Foster J.T."/>
            <person name="Johnson S.L."/>
            <person name="Chertkov O."/>
            <person name="Teshima H."/>
            <person name="Gibbons H.S."/>
            <person name="Johnsky L.A."/>
            <person name="Karavis M.A."/>
            <person name="Smith L.A."/>
        </authorList>
    </citation>
    <scope>NUCLEOTIDE SEQUENCE [LARGE SCALE GENOMIC DNA]</scope>
    <source>
        <strain evidence="9 10">CDC 2741</strain>
    </source>
</reference>
<comment type="subcellular location">
    <subcellularLocation>
        <location evidence="1">Secreted</location>
        <location evidence="1">Cell wall</location>
        <topology evidence="1">Peptidoglycan-anchor</topology>
    </subcellularLocation>
</comment>
<dbReference type="SUPFAM" id="SSF49478">
    <property type="entry name" value="Cna protein B-type domain"/>
    <property type="match status" value="6"/>
</dbReference>
<organism evidence="9 10">
    <name type="scientific">Clostridium argentinense CDC 2741</name>
    <dbReference type="NCBI Taxonomy" id="1418104"/>
    <lineage>
        <taxon>Bacteria</taxon>
        <taxon>Bacillati</taxon>
        <taxon>Bacillota</taxon>
        <taxon>Clostridia</taxon>
        <taxon>Eubacteriales</taxon>
        <taxon>Clostridiaceae</taxon>
        <taxon>Clostridium</taxon>
    </lineage>
</organism>
<evidence type="ECO:0000313" key="9">
    <source>
        <dbReference type="EMBL" id="KIE46212.1"/>
    </source>
</evidence>
<comment type="caution">
    <text evidence="9">The sequence shown here is derived from an EMBL/GenBank/DDBJ whole genome shotgun (WGS) entry which is preliminary data.</text>
</comment>
<keyword evidence="6" id="KW-0572">Peptidoglycan-anchor</keyword>
<dbReference type="Proteomes" id="UP000031366">
    <property type="component" value="Unassembled WGS sequence"/>
</dbReference>
<dbReference type="InterPro" id="IPR047589">
    <property type="entry name" value="DUF11_rpt"/>
</dbReference>
<comment type="similarity">
    <text evidence="2">Belongs to the serine-aspartate repeat-containing protein (SDr) family.</text>
</comment>
<keyword evidence="4" id="KW-0964">Secreted</keyword>